<organism evidence="2">
    <name type="scientific">Oryza sativa subsp. japonica</name>
    <name type="common">Rice</name>
    <dbReference type="NCBI Taxonomy" id="39947"/>
    <lineage>
        <taxon>Eukaryota</taxon>
        <taxon>Viridiplantae</taxon>
        <taxon>Streptophyta</taxon>
        <taxon>Embryophyta</taxon>
        <taxon>Tracheophyta</taxon>
        <taxon>Spermatophyta</taxon>
        <taxon>Magnoliopsida</taxon>
        <taxon>Liliopsida</taxon>
        <taxon>Poales</taxon>
        <taxon>Poaceae</taxon>
        <taxon>BOP clade</taxon>
        <taxon>Oryzoideae</taxon>
        <taxon>Oryzeae</taxon>
        <taxon>Oryzinae</taxon>
        <taxon>Oryza</taxon>
        <taxon>Oryza sativa</taxon>
    </lineage>
</organism>
<reference evidence="2" key="1">
    <citation type="journal article" date="2005" name="BMC Biol.">
        <title>The sequence of rice chromosomes 11 and 12, rich in disease resistance genes and recent gene duplications.</title>
        <authorList>
            <consortium name="The rice chromosomes 11 and 12 sequencing consortia"/>
        </authorList>
    </citation>
    <scope>NUCLEOTIDE SEQUENCE [LARGE SCALE GENOMIC DNA]</scope>
</reference>
<proteinExistence type="predicted"/>
<dbReference type="EMBL" id="DP000010">
    <property type="protein sequence ID" value="ABA92907.1"/>
    <property type="molecule type" value="Genomic_DNA"/>
</dbReference>
<feature type="region of interest" description="Disordered" evidence="1">
    <location>
        <begin position="1"/>
        <end position="24"/>
    </location>
</feature>
<accession>Q53M87</accession>
<dbReference type="AlphaFoldDB" id="Q53M87"/>
<protein>
    <submittedName>
        <fullName evidence="2">Uncharacterized protein</fullName>
    </submittedName>
</protein>
<reference evidence="2" key="3">
    <citation type="submission" date="2006-01" db="EMBL/GenBank/DDBJ databases">
        <authorList>
            <person name="Buell R."/>
        </authorList>
    </citation>
    <scope>NUCLEOTIDE SEQUENCE</scope>
</reference>
<evidence type="ECO:0000313" key="2">
    <source>
        <dbReference type="EMBL" id="ABA92907.1"/>
    </source>
</evidence>
<gene>
    <name evidence="2" type="ordered locus">LOC_Os11g20630</name>
</gene>
<name>Q53M87_ORYSJ</name>
<feature type="compositionally biased region" description="Low complexity" evidence="1">
    <location>
        <begin position="9"/>
        <end position="19"/>
    </location>
</feature>
<reference evidence="2" key="2">
    <citation type="submission" date="2005-04" db="EMBL/GenBank/DDBJ databases">
        <authorList>
            <person name="Buell C.R."/>
            <person name="Wing R.A."/>
            <person name="McCombie W.A."/>
            <person name="Ouyang S."/>
        </authorList>
    </citation>
    <scope>NUCLEOTIDE SEQUENCE</scope>
</reference>
<evidence type="ECO:0000256" key="1">
    <source>
        <dbReference type="SAM" id="MobiDB-lite"/>
    </source>
</evidence>
<sequence>MATQRRHAAVAWTPTTAATSPGSSREYMKAKCSIDSHVADNCNNPSIKSGMKRVVGNYCHVD</sequence>